<dbReference type="STRING" id="215250.A0A316YLJ2"/>
<dbReference type="GeneID" id="37043874"/>
<sequence>MATTRGFSIFSKNTPPAELSTSSAANETSDKSAYLAAGKFPYDTLMGDWTIIGSSLALWKNRSDVLCRYTPHTLPRADAEAGQLDFSDEIWYEQLDEAGTHLPGKGARREVQSMIRGRNRLDTSGANHASFFWRGYWLLKPFTSRWQVLAFSDNFLDEQAQEQSSEPVWIVTYFTATWFTDAGIDLYARGNVSEAQYDTILEALRTHPGDDEASKELRSLAEQMFRIPTGNV</sequence>
<evidence type="ECO:0000313" key="1">
    <source>
        <dbReference type="EMBL" id="PWN88933.1"/>
    </source>
</evidence>
<dbReference type="EMBL" id="KZ819637">
    <property type="protein sequence ID" value="PWN88933.1"/>
    <property type="molecule type" value="Genomic_DNA"/>
</dbReference>
<dbReference type="AlphaFoldDB" id="A0A316YLJ2"/>
<protein>
    <submittedName>
        <fullName evidence="1">Uncharacterized protein</fullName>
    </submittedName>
</protein>
<dbReference type="RefSeq" id="XP_025376131.1">
    <property type="nucleotide sequence ID" value="XM_025521958.1"/>
</dbReference>
<dbReference type="Proteomes" id="UP000245768">
    <property type="component" value="Unassembled WGS sequence"/>
</dbReference>
<proteinExistence type="predicted"/>
<accession>A0A316YLJ2</accession>
<dbReference type="OrthoDB" id="9975758at2759"/>
<evidence type="ECO:0000313" key="2">
    <source>
        <dbReference type="Proteomes" id="UP000245768"/>
    </source>
</evidence>
<name>A0A316YLJ2_9BASI</name>
<gene>
    <name evidence="1" type="ORF">FA10DRAFT_267555</name>
</gene>
<keyword evidence="2" id="KW-1185">Reference proteome</keyword>
<dbReference type="InParanoid" id="A0A316YLJ2"/>
<reference evidence="1 2" key="1">
    <citation type="journal article" date="2018" name="Mol. Biol. Evol.">
        <title>Broad Genomic Sampling Reveals a Smut Pathogenic Ancestry of the Fungal Clade Ustilaginomycotina.</title>
        <authorList>
            <person name="Kijpornyongpan T."/>
            <person name="Mondo S.J."/>
            <person name="Barry K."/>
            <person name="Sandor L."/>
            <person name="Lee J."/>
            <person name="Lipzen A."/>
            <person name="Pangilinan J."/>
            <person name="LaButti K."/>
            <person name="Hainaut M."/>
            <person name="Henrissat B."/>
            <person name="Grigoriev I.V."/>
            <person name="Spatafora J.W."/>
            <person name="Aime M.C."/>
        </authorList>
    </citation>
    <scope>NUCLEOTIDE SEQUENCE [LARGE SCALE GENOMIC DNA]</scope>
    <source>
        <strain evidence="1 2">MCA 4198</strain>
    </source>
</reference>
<organism evidence="1 2">
    <name type="scientific">Acaromyces ingoldii</name>
    <dbReference type="NCBI Taxonomy" id="215250"/>
    <lineage>
        <taxon>Eukaryota</taxon>
        <taxon>Fungi</taxon>
        <taxon>Dikarya</taxon>
        <taxon>Basidiomycota</taxon>
        <taxon>Ustilaginomycotina</taxon>
        <taxon>Exobasidiomycetes</taxon>
        <taxon>Exobasidiales</taxon>
        <taxon>Cryptobasidiaceae</taxon>
        <taxon>Acaromyces</taxon>
    </lineage>
</organism>